<dbReference type="EMBL" id="AZHF01000005">
    <property type="protein sequence ID" value="OAA74833.1"/>
    <property type="molecule type" value="Genomic_DNA"/>
</dbReference>
<keyword evidence="4" id="KW-0274">FAD</keyword>
<dbReference type="OrthoDB" id="417877at2759"/>
<evidence type="ECO:0000256" key="7">
    <source>
        <dbReference type="SAM" id="Phobius"/>
    </source>
</evidence>
<feature type="domain" description="FAD-binding" evidence="8">
    <location>
        <begin position="11"/>
        <end position="349"/>
    </location>
</feature>
<dbReference type="GO" id="GO:0071949">
    <property type="term" value="F:FAD binding"/>
    <property type="evidence" value="ECO:0007669"/>
    <property type="project" value="InterPro"/>
</dbReference>
<dbReference type="SUPFAM" id="SSF51905">
    <property type="entry name" value="FAD/NAD(P)-binding domain"/>
    <property type="match status" value="1"/>
</dbReference>
<dbReference type="InterPro" id="IPR002938">
    <property type="entry name" value="FAD-bd"/>
</dbReference>
<keyword evidence="5" id="KW-0560">Oxidoreductase</keyword>
<name>A0A168F921_CORDF</name>
<dbReference type="GO" id="GO:0044550">
    <property type="term" value="P:secondary metabolite biosynthetic process"/>
    <property type="evidence" value="ECO:0007669"/>
    <property type="project" value="TreeGrafter"/>
</dbReference>
<keyword evidence="10" id="KW-1185">Reference proteome</keyword>
<dbReference type="GO" id="GO:0004497">
    <property type="term" value="F:monooxygenase activity"/>
    <property type="evidence" value="ECO:0007669"/>
    <property type="project" value="UniProtKB-KW"/>
</dbReference>
<dbReference type="Proteomes" id="UP000076881">
    <property type="component" value="Unassembled WGS sequence"/>
</dbReference>
<evidence type="ECO:0000256" key="1">
    <source>
        <dbReference type="ARBA" id="ARBA00001974"/>
    </source>
</evidence>
<gene>
    <name evidence="9" type="ORF">LEL_06821</name>
</gene>
<dbReference type="PANTHER" id="PTHR46720:SF3">
    <property type="entry name" value="FAD-BINDING DOMAIN-CONTAINING PROTEIN-RELATED"/>
    <property type="match status" value="1"/>
</dbReference>
<sequence>MTANNTNDPLRVAVVGAGVVGLALAAGLLAHGIDVVLYEQATALKEIGTGIGLLPTAVTAMEALSPSMAEAMKRISFQLSFRMGIVNGASNEDLSLRQEGALYDLVVPDEQGRIMHTMARAALATTLLDHVPKERLKLGKKVVDVVSTSASEPVSLVFADGTTAEADAVVACDGVKSRIRRVMLGDAHPGSLCQYAHEVCYRALVDSSALRSILGPLADVTALYLAPGAYLIVYPVGVRANISVYVHDASHSPPRASQSHGRVAPRAELAAVLSKLGPNIRAIADILPEEVSVWALHDLLEHPLATYAFGRVCLAGDAAHAATSHHGAGAGIGVEDAAVLCKLLERVKSKVASGSKVSEAAMIETALGLYDAARRERSQWVVWSSRRQGELMKCMVPEIGNDLDKIEADLIGRTRTLLDCDVHATLERVLRELDERIAAMEA</sequence>
<evidence type="ECO:0000256" key="5">
    <source>
        <dbReference type="ARBA" id="ARBA00023002"/>
    </source>
</evidence>
<dbReference type="PRINTS" id="PR00420">
    <property type="entry name" value="RNGMNOXGNASE"/>
</dbReference>
<evidence type="ECO:0000256" key="4">
    <source>
        <dbReference type="ARBA" id="ARBA00022827"/>
    </source>
</evidence>
<comment type="caution">
    <text evidence="9">The sequence shown here is derived from an EMBL/GenBank/DDBJ whole genome shotgun (WGS) entry which is preliminary data.</text>
</comment>
<feature type="transmembrane region" description="Helical" evidence="7">
    <location>
        <begin position="12"/>
        <end position="33"/>
    </location>
</feature>
<dbReference type="Gene3D" id="3.50.50.60">
    <property type="entry name" value="FAD/NAD(P)-binding domain"/>
    <property type="match status" value="1"/>
</dbReference>
<organism evidence="9 10">
    <name type="scientific">Akanthomyces lecanii RCEF 1005</name>
    <dbReference type="NCBI Taxonomy" id="1081108"/>
    <lineage>
        <taxon>Eukaryota</taxon>
        <taxon>Fungi</taxon>
        <taxon>Dikarya</taxon>
        <taxon>Ascomycota</taxon>
        <taxon>Pezizomycotina</taxon>
        <taxon>Sordariomycetes</taxon>
        <taxon>Hypocreomycetidae</taxon>
        <taxon>Hypocreales</taxon>
        <taxon>Cordycipitaceae</taxon>
        <taxon>Akanthomyces</taxon>
        <taxon>Cordyceps confragosa</taxon>
    </lineage>
</organism>
<keyword evidence="7" id="KW-1133">Transmembrane helix</keyword>
<dbReference type="InterPro" id="IPR036188">
    <property type="entry name" value="FAD/NAD-bd_sf"/>
</dbReference>
<protein>
    <submittedName>
        <fullName evidence="9">Monooxygenase, FAD-binding protein</fullName>
    </submittedName>
</protein>
<evidence type="ECO:0000256" key="3">
    <source>
        <dbReference type="ARBA" id="ARBA00022630"/>
    </source>
</evidence>
<keyword evidence="7" id="KW-0812">Transmembrane</keyword>
<dbReference type="AlphaFoldDB" id="A0A168F921"/>
<evidence type="ECO:0000256" key="2">
    <source>
        <dbReference type="ARBA" id="ARBA00007992"/>
    </source>
</evidence>
<evidence type="ECO:0000256" key="6">
    <source>
        <dbReference type="ARBA" id="ARBA00023033"/>
    </source>
</evidence>
<proteinExistence type="inferred from homology"/>
<dbReference type="PANTHER" id="PTHR46720">
    <property type="entry name" value="HYDROXYLASE, PUTATIVE (AFU_ORTHOLOGUE AFUA_3G01460)-RELATED"/>
    <property type="match status" value="1"/>
</dbReference>
<comment type="similarity">
    <text evidence="2">Belongs to the paxM FAD-dependent monooxygenase family.</text>
</comment>
<keyword evidence="3" id="KW-0285">Flavoprotein</keyword>
<dbReference type="InterPro" id="IPR051104">
    <property type="entry name" value="FAD_monoxygenase"/>
</dbReference>
<evidence type="ECO:0000313" key="10">
    <source>
        <dbReference type="Proteomes" id="UP000076881"/>
    </source>
</evidence>
<dbReference type="STRING" id="1081108.A0A168F921"/>
<reference evidence="9 10" key="1">
    <citation type="journal article" date="2016" name="Genome Biol. Evol.">
        <title>Divergent and convergent evolution of fungal pathogenicity.</title>
        <authorList>
            <person name="Shang Y."/>
            <person name="Xiao G."/>
            <person name="Zheng P."/>
            <person name="Cen K."/>
            <person name="Zhan S."/>
            <person name="Wang C."/>
        </authorList>
    </citation>
    <scope>NUCLEOTIDE SEQUENCE [LARGE SCALE GENOMIC DNA]</scope>
    <source>
        <strain evidence="9 10">RCEF 1005</strain>
    </source>
</reference>
<dbReference type="Pfam" id="PF01494">
    <property type="entry name" value="FAD_binding_3"/>
    <property type="match status" value="1"/>
</dbReference>
<evidence type="ECO:0000259" key="8">
    <source>
        <dbReference type="Pfam" id="PF01494"/>
    </source>
</evidence>
<evidence type="ECO:0000313" key="9">
    <source>
        <dbReference type="EMBL" id="OAA74833.1"/>
    </source>
</evidence>
<keyword evidence="7" id="KW-0472">Membrane</keyword>
<comment type="cofactor">
    <cofactor evidence="1">
        <name>FAD</name>
        <dbReference type="ChEBI" id="CHEBI:57692"/>
    </cofactor>
</comment>
<keyword evidence="6 9" id="KW-0503">Monooxygenase</keyword>
<accession>A0A168F921</accession>